<keyword evidence="3" id="KW-1185">Reference proteome</keyword>
<dbReference type="PANTHER" id="PTHR42850:SF4">
    <property type="entry name" value="ZINC-DEPENDENT ENDOPOLYPHOSPHATASE"/>
    <property type="match status" value="1"/>
</dbReference>
<comment type="caution">
    <text evidence="2">The sequence shown here is derived from an EMBL/GenBank/DDBJ whole genome shotgun (WGS) entry which is preliminary data.</text>
</comment>
<dbReference type="OrthoDB" id="60853at2"/>
<gene>
    <name evidence="2" type="ORF">D3875_03515</name>
</gene>
<dbReference type="Proteomes" id="UP000286287">
    <property type="component" value="Unassembled WGS sequence"/>
</dbReference>
<evidence type="ECO:0000313" key="2">
    <source>
        <dbReference type="EMBL" id="RJF74622.1"/>
    </source>
</evidence>
<dbReference type="GO" id="GO:0005737">
    <property type="term" value="C:cytoplasm"/>
    <property type="evidence" value="ECO:0007669"/>
    <property type="project" value="TreeGrafter"/>
</dbReference>
<reference evidence="2 3" key="1">
    <citation type="submission" date="2018-09" db="EMBL/GenBank/DDBJ databases">
        <authorList>
            <person name="Zhu H."/>
        </authorList>
    </citation>
    <scope>NUCLEOTIDE SEQUENCE [LARGE SCALE GENOMIC DNA]</scope>
    <source>
        <strain evidence="2 3">K2S05-167</strain>
    </source>
</reference>
<dbReference type="Pfam" id="PF00149">
    <property type="entry name" value="Metallophos"/>
    <property type="match status" value="1"/>
</dbReference>
<dbReference type="InterPro" id="IPR004843">
    <property type="entry name" value="Calcineurin-like_PHP"/>
</dbReference>
<dbReference type="GO" id="GO:0008803">
    <property type="term" value="F:bis(5'-nucleosyl)-tetraphosphatase (symmetrical) activity"/>
    <property type="evidence" value="ECO:0007669"/>
    <property type="project" value="TreeGrafter"/>
</dbReference>
<dbReference type="PANTHER" id="PTHR42850">
    <property type="entry name" value="METALLOPHOSPHOESTERASE"/>
    <property type="match status" value="1"/>
</dbReference>
<evidence type="ECO:0000259" key="1">
    <source>
        <dbReference type="Pfam" id="PF00149"/>
    </source>
</evidence>
<dbReference type="EMBL" id="QYUJ01000009">
    <property type="protein sequence ID" value="RJF74622.1"/>
    <property type="molecule type" value="Genomic_DNA"/>
</dbReference>
<feature type="domain" description="Calcineurin-like phosphoesterase" evidence="1">
    <location>
        <begin position="14"/>
        <end position="166"/>
    </location>
</feature>
<dbReference type="AlphaFoldDB" id="A0A418VET4"/>
<dbReference type="Gene3D" id="3.60.21.10">
    <property type="match status" value="1"/>
</dbReference>
<dbReference type="InterPro" id="IPR029052">
    <property type="entry name" value="Metallo-depent_PP-like"/>
</dbReference>
<dbReference type="GO" id="GO:0016791">
    <property type="term" value="F:phosphatase activity"/>
    <property type="evidence" value="ECO:0007669"/>
    <property type="project" value="TreeGrafter"/>
</dbReference>
<organism evidence="2 3">
    <name type="scientific">Deinococcus cavernae</name>
    <dbReference type="NCBI Taxonomy" id="2320857"/>
    <lineage>
        <taxon>Bacteria</taxon>
        <taxon>Thermotogati</taxon>
        <taxon>Deinococcota</taxon>
        <taxon>Deinococci</taxon>
        <taxon>Deinococcales</taxon>
        <taxon>Deinococcaceae</taxon>
        <taxon>Deinococcus</taxon>
    </lineage>
</organism>
<dbReference type="InterPro" id="IPR050126">
    <property type="entry name" value="Ap4A_hydrolase"/>
</dbReference>
<protein>
    <recommendedName>
        <fullName evidence="1">Calcineurin-like phosphoesterase domain-containing protein</fullName>
    </recommendedName>
</protein>
<name>A0A418VET4_9DEIO</name>
<dbReference type="RefSeq" id="WP_119761212.1">
    <property type="nucleotide sequence ID" value="NZ_QYUJ01000009.1"/>
</dbReference>
<evidence type="ECO:0000313" key="3">
    <source>
        <dbReference type="Proteomes" id="UP000286287"/>
    </source>
</evidence>
<dbReference type="GO" id="GO:0110154">
    <property type="term" value="P:RNA decapping"/>
    <property type="evidence" value="ECO:0007669"/>
    <property type="project" value="TreeGrafter"/>
</dbReference>
<proteinExistence type="predicted"/>
<dbReference type="SUPFAM" id="SSF56300">
    <property type="entry name" value="Metallo-dependent phosphatases"/>
    <property type="match status" value="1"/>
</dbReference>
<sequence length="266" mass="29622">MKATSRTPGDGHLLIPDIHGHLPRLQAALTVARRFPEAHLIFLGDLIDDSPRRRTARRDYRERGVADDSREVLKLVRELQQQGTASVLLGNHEVLACSAVLDGDWGMQEIWWRNGGRETAASYGWRGHGEPGVLAADLQWLREHGRLWLEVGPEGRKVLAAHATRPHLTRVEEALNRPEHLLPAEDFDPVVWYPLGEDQQPPFLHPLPTGFQASVHGHMEAAKVRELLGPDQRPAIQLDLHPGRGKVAVLHLSPAGERQVILQGIG</sequence>
<accession>A0A418VET4</accession>